<feature type="domain" description="TonB-dependent receptor-like beta-barrel" evidence="9">
    <location>
        <begin position="339"/>
        <end position="662"/>
    </location>
</feature>
<sequence>DYFIADGIDNDGDGFIDEGIDLASDEKDDGVDNDNNGTIDDDAEYSWGADIDNNLLIQDGRKYPTLLNGDINPYYIPDNISANWDVKGNYRYNEEKVKLEFDIFTYDFGSDGLPGNPFIDQAGDGNYQIGEPLINFQFDEYLSDCGLDGICKYTVRPFDLDGDGILDTEGVLNDAWVGPDADGTEGDGEWQPGDGWIDLNGNGQVDIPVNWIGDSYIETTQDNYNDVWPLPNGTWNNGEVIYIDANGNGVYDSGEIILIDGLAMDGFIGEPFEDLNGNGVYDITFDIISIDDDGNTIVNTYYETFIDLNNNGGYDAPTGEFDGVFDTGDGLYAFAGEPFSDDNENGIRDPGETYTDTNNDGLYNAPDLIDNYQFIDDVNGDGLSDYPDFEIDNRKVEFRIDYDPNPDFNMTLQTGYSWTKTQQVTGTGRYIADGFEYKFYQLRSRYKNWFSQFYMNESFSGNTRGYLLGNRIIDKSKNYAFQIQNNFNLNKLNTKLVWGMDYFRTEPKTFGTILNDGPNGYDNDGDDVFIKDNGVDDDGDGMVDDKICPDGEGEGFRYGKYWHCTEGIDEPDEFVDPTSNEYGIYYQSTTELFGTSRYEFITAARFDYHDLLDEGVLFAPKLGFIYKPDSKSSMRFTYGKAHNTPNSITLFTDLFITRTGNLNIYLRGNKDGTPYCREGEPCFGNEVYSVVEPGFYSEDGNTYYKMGTLDNSDYFTDYNNRVRGAPYFYKLDVAGTLLSGDMLPLDTSVYVIFVPEINGDGVLYTPEETINLPDVDPIKTEKIQTIEFGYKGFLGNRTHFSLDYYLSFYEDFFSPPTIITPLIVNRQFDDNGNDITTVHNFGSVAGLMPINDIGTHPPYGTAWNGLDDDEDWDLYADEFGWRDDKNGDCPDGAGTIDPCWADPGEWGIVMLEAGVKNGVAYDAGQIFHPYEFLYEQNGYPALKVENFPDLDAGKYLAVGVDEFHGTTGLSEYELVQTGLYDSNGEPIISGHGNASNITDLVLSPMNYGEVWMQGLDFGLTHFLTENIIIDGNFSWYGTTEFYNELTKKNDPINAPKWKWNASIKGTSAIGDFIVNFRHVDKFKWSDGIWAGIIGPYNIIDLFYTYHITDNLDFNLSALNLNNDLHRELVGGAVMGRQIVMRFTSTF</sequence>
<dbReference type="Proteomes" id="UP000523105">
    <property type="component" value="Unassembled WGS sequence"/>
</dbReference>
<evidence type="ECO:0000256" key="2">
    <source>
        <dbReference type="ARBA" id="ARBA00022448"/>
    </source>
</evidence>
<keyword evidence="8" id="KW-0998">Cell outer membrane</keyword>
<name>A0A7K4MS21_9ARCH</name>
<keyword evidence="5" id="KW-0798">TonB box</keyword>
<evidence type="ECO:0000256" key="1">
    <source>
        <dbReference type="ARBA" id="ARBA00004571"/>
    </source>
</evidence>
<reference evidence="10 11" key="1">
    <citation type="journal article" date="2019" name="Environ. Microbiol.">
        <title>Genomics insights into ecotype formation of ammonia-oxidizing archaea in the deep ocean.</title>
        <authorList>
            <person name="Wang Y."/>
            <person name="Huang J.M."/>
            <person name="Cui G.J."/>
            <person name="Nunoura T."/>
            <person name="Takaki Y."/>
            <person name="Li W.L."/>
            <person name="Li J."/>
            <person name="Gao Z.M."/>
            <person name="Takai K."/>
            <person name="Zhang A.Q."/>
            <person name="Stepanauskas R."/>
        </authorList>
    </citation>
    <scope>NUCLEOTIDE SEQUENCE [LARGE SCALE GENOMIC DNA]</scope>
    <source>
        <strain evidence="10 11">L15b</strain>
    </source>
</reference>
<gene>
    <name evidence="10" type="ORF">HX837_07755</name>
</gene>
<keyword evidence="3" id="KW-0812">Transmembrane</keyword>
<evidence type="ECO:0000313" key="11">
    <source>
        <dbReference type="Proteomes" id="UP000523105"/>
    </source>
</evidence>
<organism evidence="10 11">
    <name type="scientific">Marine Group I thaumarchaeote</name>
    <dbReference type="NCBI Taxonomy" id="2511932"/>
    <lineage>
        <taxon>Archaea</taxon>
        <taxon>Nitrososphaerota</taxon>
        <taxon>Marine Group I</taxon>
    </lineage>
</organism>
<keyword evidence="2" id="KW-0813">Transport</keyword>
<dbReference type="PANTHER" id="PTHR30069">
    <property type="entry name" value="TONB-DEPENDENT OUTER MEMBRANE RECEPTOR"/>
    <property type="match status" value="1"/>
</dbReference>
<feature type="non-terminal residue" evidence="10">
    <location>
        <position position="1"/>
    </location>
</feature>
<dbReference type="InterPro" id="IPR039426">
    <property type="entry name" value="TonB-dep_rcpt-like"/>
</dbReference>
<proteinExistence type="predicted"/>
<evidence type="ECO:0000313" key="10">
    <source>
        <dbReference type="EMBL" id="NWJ44077.1"/>
    </source>
</evidence>
<dbReference type="SUPFAM" id="SSF56935">
    <property type="entry name" value="Porins"/>
    <property type="match status" value="2"/>
</dbReference>
<keyword evidence="4" id="KW-0732">Signal</keyword>
<dbReference type="InterPro" id="IPR000531">
    <property type="entry name" value="Beta-barrel_TonB"/>
</dbReference>
<dbReference type="EMBL" id="JACASV010000105">
    <property type="protein sequence ID" value="NWJ44077.1"/>
    <property type="molecule type" value="Genomic_DNA"/>
</dbReference>
<evidence type="ECO:0000256" key="8">
    <source>
        <dbReference type="ARBA" id="ARBA00023237"/>
    </source>
</evidence>
<dbReference type="GO" id="GO:0015344">
    <property type="term" value="F:siderophore uptake transmembrane transporter activity"/>
    <property type="evidence" value="ECO:0007669"/>
    <property type="project" value="TreeGrafter"/>
</dbReference>
<keyword evidence="6" id="KW-0472">Membrane</keyword>
<evidence type="ECO:0000256" key="4">
    <source>
        <dbReference type="ARBA" id="ARBA00022729"/>
    </source>
</evidence>
<keyword evidence="7 10" id="KW-0675">Receptor</keyword>
<evidence type="ECO:0000256" key="3">
    <source>
        <dbReference type="ARBA" id="ARBA00022692"/>
    </source>
</evidence>
<evidence type="ECO:0000256" key="5">
    <source>
        <dbReference type="ARBA" id="ARBA00023077"/>
    </source>
</evidence>
<dbReference type="InterPro" id="IPR036942">
    <property type="entry name" value="Beta-barrel_TonB_sf"/>
</dbReference>
<comment type="caution">
    <text evidence="10">The sequence shown here is derived from an EMBL/GenBank/DDBJ whole genome shotgun (WGS) entry which is preliminary data.</text>
</comment>
<accession>A0A7K4MS21</accession>
<dbReference type="GO" id="GO:0044718">
    <property type="term" value="P:siderophore transmembrane transport"/>
    <property type="evidence" value="ECO:0007669"/>
    <property type="project" value="TreeGrafter"/>
</dbReference>
<protein>
    <submittedName>
        <fullName evidence="10">TonB-dependent receptor</fullName>
    </submittedName>
</protein>
<evidence type="ECO:0000259" key="9">
    <source>
        <dbReference type="Pfam" id="PF00593"/>
    </source>
</evidence>
<evidence type="ECO:0000256" key="7">
    <source>
        <dbReference type="ARBA" id="ARBA00023170"/>
    </source>
</evidence>
<dbReference type="Pfam" id="PF00593">
    <property type="entry name" value="TonB_dep_Rec_b-barrel"/>
    <property type="match status" value="1"/>
</dbReference>
<dbReference type="Gene3D" id="2.40.170.20">
    <property type="entry name" value="TonB-dependent receptor, beta-barrel domain"/>
    <property type="match status" value="2"/>
</dbReference>
<comment type="subcellular location">
    <subcellularLocation>
        <location evidence="1">Cell outer membrane</location>
        <topology evidence="1">Multi-pass membrane protein</topology>
    </subcellularLocation>
</comment>
<evidence type="ECO:0000256" key="6">
    <source>
        <dbReference type="ARBA" id="ARBA00023136"/>
    </source>
</evidence>
<dbReference type="AlphaFoldDB" id="A0A7K4MS21"/>
<dbReference type="PANTHER" id="PTHR30069:SF29">
    <property type="entry name" value="HEMOGLOBIN AND HEMOGLOBIN-HAPTOGLOBIN-BINDING PROTEIN 1-RELATED"/>
    <property type="match status" value="1"/>
</dbReference>